<gene>
    <name evidence="2" type="ORF">A8F95_02555</name>
</gene>
<comment type="caution">
    <text evidence="2">The sequence shown here is derived from an EMBL/GenBank/DDBJ whole genome shotgun (WGS) entry which is preliminary data.</text>
</comment>
<evidence type="ECO:0000259" key="1">
    <source>
        <dbReference type="Pfam" id="PF06527"/>
    </source>
</evidence>
<dbReference type="RefSeq" id="WP_065409085.1">
    <property type="nucleotide sequence ID" value="NZ_MAYT01000001.1"/>
</dbReference>
<evidence type="ECO:0000313" key="3">
    <source>
        <dbReference type="Proteomes" id="UP000092578"/>
    </source>
</evidence>
<organism evidence="2 3">
    <name type="scientific">Pseudobacillus wudalianchiensis</name>
    <dbReference type="NCBI Taxonomy" id="1743143"/>
    <lineage>
        <taxon>Bacteria</taxon>
        <taxon>Bacillati</taxon>
        <taxon>Bacillota</taxon>
        <taxon>Bacilli</taxon>
        <taxon>Bacillales</taxon>
        <taxon>Bacillaceae</taxon>
        <taxon>Pseudobacillus</taxon>
    </lineage>
</organism>
<dbReference type="EMBL" id="MAYT01000001">
    <property type="protein sequence ID" value="OCA92596.1"/>
    <property type="molecule type" value="Genomic_DNA"/>
</dbReference>
<keyword evidence="3" id="KW-1185">Reference proteome</keyword>
<protein>
    <recommendedName>
        <fullName evidence="1">TniQ domain-containing protein</fullName>
    </recommendedName>
</protein>
<sequence length="615" mass="73060">MDKLPLNKTQPKDKESLYSFLHRLALVNYYEHFSAMFTELRDASFAENCNEIHPHLKWVGFVSSLLERMGIDINSLVVNQYDQLLVRKTRMESSVKRRDYYRKYYHRYSTKYCPECLKEDFYHRNYWDISYVTVCTKHKASLITHCTKCKCTVLMSRLLSDKCKCGKKYTKIKVRKPDPLTLQAQTSFQHLLFGEKKKIKRANSSYISGDEYLDFLFFFRRVIENLKVSSFFFSDFYGIKNKLMFSEKEFMHINRSNLNFIVSTLHFLITDPAKDLENLINSLDGTKKRRDAGNYAYNERYHALRRIFKTEKGLYYYEIYTDILNHKKDENINHRKILPPLTKDKAFITLDEAAKLLNSKLYTVKNLCKHNLIKEHVTCKNGKRITVVEKESVNEYLKIKRSSFTLYQGMKYLGLNYQHLIELINVKLIKPIHGKSVDGHRIWYIPKKEVFCFEKELKEKLLPISSIKEEWWDIRQVSSSLRQYQISIGEIYLLIFNGSFRVYHDKNKKLTVGLKILKQDVERFLKELYYKRISEKGYRGRELERACKATPKKIKQLLDNEILQISSAVKSGKYPPQNYVDKQQVIEYLKNYKGMNEISIEKHLRAVEVAFEPPI</sequence>
<evidence type="ECO:0000313" key="2">
    <source>
        <dbReference type="EMBL" id="OCA92596.1"/>
    </source>
</evidence>
<accession>A0A1B9B920</accession>
<proteinExistence type="predicted"/>
<reference evidence="3" key="1">
    <citation type="submission" date="2016-05" db="EMBL/GenBank/DDBJ databases">
        <authorList>
            <person name="Liu B."/>
            <person name="Wang J."/>
            <person name="Zhu Y."/>
            <person name="Liu G."/>
            <person name="Chen Q."/>
            <person name="Chen Z."/>
            <person name="Lan J."/>
            <person name="Che J."/>
            <person name="Ge C."/>
            <person name="Shi H."/>
            <person name="Pan Z."/>
            <person name="Liu X."/>
        </authorList>
    </citation>
    <scope>NUCLEOTIDE SEQUENCE [LARGE SCALE GENOMIC DNA]</scope>
    <source>
        <strain evidence="3">FJAT-27215</strain>
    </source>
</reference>
<name>A0A1B9B920_9BACI</name>
<dbReference type="AlphaFoldDB" id="A0A1B9B920"/>
<feature type="domain" description="TniQ" evidence="1">
    <location>
        <begin position="10"/>
        <end position="142"/>
    </location>
</feature>
<dbReference type="Proteomes" id="UP000092578">
    <property type="component" value="Unassembled WGS sequence"/>
</dbReference>
<dbReference type="InterPro" id="IPR009492">
    <property type="entry name" value="TniQ"/>
</dbReference>
<dbReference type="Pfam" id="PF06527">
    <property type="entry name" value="TniQ"/>
    <property type="match status" value="1"/>
</dbReference>